<protein>
    <submittedName>
        <fullName evidence="9">ABC transporter permease</fullName>
    </submittedName>
</protein>
<evidence type="ECO:0000256" key="6">
    <source>
        <dbReference type="ARBA" id="ARBA00023136"/>
    </source>
</evidence>
<feature type="transmembrane region" description="Helical" evidence="7">
    <location>
        <begin position="89"/>
        <end position="115"/>
    </location>
</feature>
<feature type="transmembrane region" description="Helical" evidence="7">
    <location>
        <begin position="174"/>
        <end position="197"/>
    </location>
</feature>
<keyword evidence="10" id="KW-1185">Reference proteome</keyword>
<dbReference type="AlphaFoldDB" id="A0AAW9NT96"/>
<evidence type="ECO:0000313" key="9">
    <source>
        <dbReference type="EMBL" id="MEC1178156.1"/>
    </source>
</evidence>
<reference evidence="9 10" key="1">
    <citation type="submission" date="2023-03" db="EMBL/GenBank/DDBJ databases">
        <title>Bacillus Genome Sequencing.</title>
        <authorList>
            <person name="Dunlap C."/>
        </authorList>
    </citation>
    <scope>NUCLEOTIDE SEQUENCE [LARGE SCALE GENOMIC DNA]</scope>
    <source>
        <strain evidence="9 10">B-59205</strain>
    </source>
</reference>
<evidence type="ECO:0000256" key="2">
    <source>
        <dbReference type="ARBA" id="ARBA00022448"/>
    </source>
</evidence>
<evidence type="ECO:0000256" key="4">
    <source>
        <dbReference type="ARBA" id="ARBA00022692"/>
    </source>
</evidence>
<dbReference type="PANTHER" id="PTHR30151:SF20">
    <property type="entry name" value="ABC TRANSPORTER PERMEASE PROTEIN HI_0355-RELATED"/>
    <property type="match status" value="1"/>
</dbReference>
<evidence type="ECO:0000256" key="3">
    <source>
        <dbReference type="ARBA" id="ARBA00022475"/>
    </source>
</evidence>
<dbReference type="GO" id="GO:0055085">
    <property type="term" value="P:transmembrane transport"/>
    <property type="evidence" value="ECO:0007669"/>
    <property type="project" value="InterPro"/>
</dbReference>
<evidence type="ECO:0000259" key="8">
    <source>
        <dbReference type="PROSITE" id="PS50928"/>
    </source>
</evidence>
<dbReference type="SUPFAM" id="SSF161098">
    <property type="entry name" value="MetI-like"/>
    <property type="match status" value="1"/>
</dbReference>
<evidence type="ECO:0000313" key="10">
    <source>
        <dbReference type="Proteomes" id="UP001344888"/>
    </source>
</evidence>
<feature type="transmembrane region" description="Helical" evidence="7">
    <location>
        <begin position="52"/>
        <end position="77"/>
    </location>
</feature>
<keyword evidence="4 7" id="KW-0812">Transmembrane</keyword>
<dbReference type="CDD" id="cd06261">
    <property type="entry name" value="TM_PBP2"/>
    <property type="match status" value="1"/>
</dbReference>
<dbReference type="Pfam" id="PF00528">
    <property type="entry name" value="BPD_transp_1"/>
    <property type="match status" value="1"/>
</dbReference>
<comment type="caution">
    <text evidence="9">The sequence shown here is derived from an EMBL/GenBank/DDBJ whole genome shotgun (WGS) entry which is preliminary data.</text>
</comment>
<feature type="transmembrane region" description="Helical" evidence="7">
    <location>
        <begin position="121"/>
        <end position="141"/>
    </location>
</feature>
<feature type="transmembrane region" description="Helical" evidence="7">
    <location>
        <begin position="217"/>
        <end position="238"/>
    </location>
</feature>
<dbReference type="Proteomes" id="UP001344888">
    <property type="component" value="Unassembled WGS sequence"/>
</dbReference>
<comment type="similarity">
    <text evidence="7">Belongs to the binding-protein-dependent transport system permease family.</text>
</comment>
<accession>A0AAW9NT96</accession>
<dbReference type="RefSeq" id="WP_326122675.1">
    <property type="nucleotide sequence ID" value="NZ_JARSFG010000009.1"/>
</dbReference>
<gene>
    <name evidence="9" type="ORF">P9B03_06640</name>
</gene>
<dbReference type="InterPro" id="IPR000515">
    <property type="entry name" value="MetI-like"/>
</dbReference>
<organism evidence="9 10">
    <name type="scientific">Metasolibacillus meyeri</name>
    <dbReference type="NCBI Taxonomy" id="1071052"/>
    <lineage>
        <taxon>Bacteria</taxon>
        <taxon>Bacillati</taxon>
        <taxon>Bacillota</taxon>
        <taxon>Bacilli</taxon>
        <taxon>Bacillales</taxon>
        <taxon>Caryophanaceae</taxon>
        <taxon>Metasolibacillus</taxon>
    </lineage>
</organism>
<keyword evidence="5 7" id="KW-1133">Transmembrane helix</keyword>
<evidence type="ECO:0000256" key="7">
    <source>
        <dbReference type="RuleBase" id="RU363032"/>
    </source>
</evidence>
<keyword evidence="6 7" id="KW-0472">Membrane</keyword>
<sequence length="252" mass="28332">MKIKNIWKPALVLLLAMVLWEMATKLFQVEIWVLPAPSIIAKEMFVVFPAFLPHILATIKLVLVGFTSAIVLGIIVATMLHIFPTAREIVMPFLVISQNIPTIVLAPLLMIWFGLGDFPKYLIIATTAFFPIAIATLDGFSQTNREYMHYMQMMGATRKQTFFKLQLPNAIPSIFSGIKIAATYSVMTAVVAEWLGAQKGIGVFMTLAASSYRTPRVFVAIVITIILSLIFFALFLALEKWFTRWQRNEGIQ</sequence>
<keyword evidence="2 7" id="KW-0813">Transport</keyword>
<dbReference type="PANTHER" id="PTHR30151">
    <property type="entry name" value="ALKANE SULFONATE ABC TRANSPORTER-RELATED, MEMBRANE SUBUNIT"/>
    <property type="match status" value="1"/>
</dbReference>
<comment type="subcellular location">
    <subcellularLocation>
        <location evidence="1 7">Cell membrane</location>
        <topology evidence="1 7">Multi-pass membrane protein</topology>
    </subcellularLocation>
</comment>
<proteinExistence type="inferred from homology"/>
<feature type="domain" description="ABC transmembrane type-1" evidence="8">
    <location>
        <begin position="55"/>
        <end position="238"/>
    </location>
</feature>
<dbReference type="PROSITE" id="PS50928">
    <property type="entry name" value="ABC_TM1"/>
    <property type="match status" value="1"/>
</dbReference>
<evidence type="ECO:0000256" key="1">
    <source>
        <dbReference type="ARBA" id="ARBA00004651"/>
    </source>
</evidence>
<name>A0AAW9NT96_9BACL</name>
<dbReference type="InterPro" id="IPR035906">
    <property type="entry name" value="MetI-like_sf"/>
</dbReference>
<dbReference type="Gene3D" id="1.10.3720.10">
    <property type="entry name" value="MetI-like"/>
    <property type="match status" value="1"/>
</dbReference>
<dbReference type="GO" id="GO:0005886">
    <property type="term" value="C:plasma membrane"/>
    <property type="evidence" value="ECO:0007669"/>
    <property type="project" value="UniProtKB-SubCell"/>
</dbReference>
<dbReference type="EMBL" id="JARSFG010000009">
    <property type="protein sequence ID" value="MEC1178156.1"/>
    <property type="molecule type" value="Genomic_DNA"/>
</dbReference>
<keyword evidence="3" id="KW-1003">Cell membrane</keyword>
<evidence type="ECO:0000256" key="5">
    <source>
        <dbReference type="ARBA" id="ARBA00022989"/>
    </source>
</evidence>